<keyword evidence="6" id="KW-1015">Disulfide bond</keyword>
<reference evidence="9" key="1">
    <citation type="submission" date="2025-08" db="UniProtKB">
        <authorList>
            <consortium name="Ensembl"/>
        </authorList>
    </citation>
    <scope>IDENTIFICATION</scope>
</reference>
<evidence type="ECO:0000259" key="8">
    <source>
        <dbReference type="Pfam" id="PF12534"/>
    </source>
</evidence>
<evidence type="ECO:0000256" key="1">
    <source>
        <dbReference type="ARBA" id="ARBA00004236"/>
    </source>
</evidence>
<evidence type="ECO:0000256" key="5">
    <source>
        <dbReference type="ARBA" id="ARBA00023136"/>
    </source>
</evidence>
<dbReference type="GeneTree" id="ENSGT01030000234836"/>
<accession>A0A3Q3F7H7</accession>
<evidence type="ECO:0000256" key="3">
    <source>
        <dbReference type="ARBA" id="ARBA00022692"/>
    </source>
</evidence>
<feature type="signal peptide" evidence="7">
    <location>
        <begin position="1"/>
        <end position="24"/>
    </location>
</feature>
<keyword evidence="5" id="KW-0472">Membrane</keyword>
<sequence>MALLQSLVLVASGSFWLHFPHTSARIEHFLAILAKCCESPWTSQALSHAAQAAFKEVRWCRRHPSLPVPFHLSCNSSVSSVSQVHLSPFKPSVKVENPRQVISLDRSDGEQARALFERVRKFRSHCEISDVIYKVSKTNTLQLSNFS</sequence>
<protein>
    <recommendedName>
        <fullName evidence="8">LRRC8 pannexin-like TM region domain-containing protein</fullName>
    </recommendedName>
</protein>
<evidence type="ECO:0000313" key="10">
    <source>
        <dbReference type="Proteomes" id="UP000261660"/>
    </source>
</evidence>
<evidence type="ECO:0000256" key="2">
    <source>
        <dbReference type="ARBA" id="ARBA00022475"/>
    </source>
</evidence>
<dbReference type="InterPro" id="IPR021040">
    <property type="entry name" value="LRRC8_Pannexin-like"/>
</dbReference>
<keyword evidence="10" id="KW-1185">Reference proteome</keyword>
<organism evidence="9 10">
    <name type="scientific">Labrus bergylta</name>
    <name type="common">ballan wrasse</name>
    <dbReference type="NCBI Taxonomy" id="56723"/>
    <lineage>
        <taxon>Eukaryota</taxon>
        <taxon>Metazoa</taxon>
        <taxon>Chordata</taxon>
        <taxon>Craniata</taxon>
        <taxon>Vertebrata</taxon>
        <taxon>Euteleostomi</taxon>
        <taxon>Actinopterygii</taxon>
        <taxon>Neopterygii</taxon>
        <taxon>Teleostei</taxon>
        <taxon>Neoteleostei</taxon>
        <taxon>Acanthomorphata</taxon>
        <taxon>Eupercaria</taxon>
        <taxon>Labriformes</taxon>
        <taxon>Labridae</taxon>
        <taxon>Labrus</taxon>
    </lineage>
</organism>
<evidence type="ECO:0000256" key="4">
    <source>
        <dbReference type="ARBA" id="ARBA00022989"/>
    </source>
</evidence>
<dbReference type="Ensembl" id="ENSLBET00000016361.1">
    <property type="protein sequence ID" value="ENSLBEP00000015438.1"/>
    <property type="gene ID" value="ENSLBEG00000012016.1"/>
</dbReference>
<name>A0A3Q3F7H7_9LABR</name>
<dbReference type="AlphaFoldDB" id="A0A3Q3F7H7"/>
<keyword evidence="2" id="KW-1003">Cell membrane</keyword>
<evidence type="ECO:0000313" key="9">
    <source>
        <dbReference type="Ensembl" id="ENSLBEP00000015438.1"/>
    </source>
</evidence>
<dbReference type="InParanoid" id="A0A3Q3F7H7"/>
<keyword evidence="7" id="KW-0732">Signal</keyword>
<evidence type="ECO:0000256" key="7">
    <source>
        <dbReference type="SAM" id="SignalP"/>
    </source>
</evidence>
<dbReference type="Proteomes" id="UP000261660">
    <property type="component" value="Unplaced"/>
</dbReference>
<dbReference type="GO" id="GO:0005886">
    <property type="term" value="C:plasma membrane"/>
    <property type="evidence" value="ECO:0007669"/>
    <property type="project" value="UniProtKB-SubCell"/>
</dbReference>
<reference evidence="9" key="2">
    <citation type="submission" date="2025-09" db="UniProtKB">
        <authorList>
            <consortium name="Ensembl"/>
        </authorList>
    </citation>
    <scope>IDENTIFICATION</scope>
</reference>
<dbReference type="STRING" id="56723.ENSLBEP00000015438"/>
<keyword evidence="4" id="KW-1133">Transmembrane helix</keyword>
<evidence type="ECO:0000256" key="6">
    <source>
        <dbReference type="ARBA" id="ARBA00023157"/>
    </source>
</evidence>
<feature type="domain" description="LRRC8 pannexin-like TM region" evidence="8">
    <location>
        <begin position="1"/>
        <end position="136"/>
    </location>
</feature>
<proteinExistence type="predicted"/>
<comment type="subcellular location">
    <subcellularLocation>
        <location evidence="1">Cell membrane</location>
    </subcellularLocation>
</comment>
<feature type="chain" id="PRO_5018560243" description="LRRC8 pannexin-like TM region domain-containing protein" evidence="7">
    <location>
        <begin position="25"/>
        <end position="147"/>
    </location>
</feature>
<dbReference type="Pfam" id="PF12534">
    <property type="entry name" value="Pannexin_like"/>
    <property type="match status" value="1"/>
</dbReference>
<keyword evidence="3" id="KW-0812">Transmembrane</keyword>